<sequence>MELKPPRRRHLGKFATNLKCGCAAEVEACAVKRSRVQTTIGLFLSGKMAECTGGGGKVVSMVYISLQARGCLREVVWMGWSEVACPPPFSKSPDIHLPDITHRHWINLKPLLHGTWHSTTTF</sequence>
<evidence type="ECO:0000313" key="2">
    <source>
        <dbReference type="Proteomes" id="UP000823561"/>
    </source>
</evidence>
<keyword evidence="2" id="KW-1185">Reference proteome</keyword>
<dbReference type="Proteomes" id="UP000823561">
    <property type="component" value="Chromosome 3"/>
</dbReference>
<dbReference type="EMBL" id="JADWDJ010000003">
    <property type="protein sequence ID" value="KAG5283257.1"/>
    <property type="molecule type" value="Genomic_DNA"/>
</dbReference>
<organism evidence="1 2">
    <name type="scientific">Alosa alosa</name>
    <name type="common">allis shad</name>
    <dbReference type="NCBI Taxonomy" id="278164"/>
    <lineage>
        <taxon>Eukaryota</taxon>
        <taxon>Metazoa</taxon>
        <taxon>Chordata</taxon>
        <taxon>Craniata</taxon>
        <taxon>Vertebrata</taxon>
        <taxon>Euteleostomi</taxon>
        <taxon>Actinopterygii</taxon>
        <taxon>Neopterygii</taxon>
        <taxon>Teleostei</taxon>
        <taxon>Clupei</taxon>
        <taxon>Clupeiformes</taxon>
        <taxon>Clupeoidei</taxon>
        <taxon>Clupeidae</taxon>
        <taxon>Alosa</taxon>
    </lineage>
</organism>
<name>A0AAV6HB77_9TELE</name>
<proteinExistence type="predicted"/>
<reference evidence="1" key="1">
    <citation type="submission" date="2020-10" db="EMBL/GenBank/DDBJ databases">
        <title>Chromosome-scale genome assembly of the Allis shad, Alosa alosa.</title>
        <authorList>
            <person name="Margot Z."/>
            <person name="Christophe K."/>
            <person name="Cabau C."/>
            <person name="Louis A."/>
            <person name="Berthelot C."/>
            <person name="Parey E."/>
            <person name="Roest Crollius H."/>
            <person name="Montfort J."/>
            <person name="Robinson-Rechavi M."/>
            <person name="Bucao C."/>
            <person name="Bouchez O."/>
            <person name="Gislard M."/>
            <person name="Lluch J."/>
            <person name="Milhes M."/>
            <person name="Lampietro C."/>
            <person name="Lopez Roques C."/>
            <person name="Donnadieu C."/>
            <person name="Braasch I."/>
            <person name="Desvignes T."/>
            <person name="Postlethwait J."/>
            <person name="Bobe J."/>
            <person name="Guiguen Y."/>
        </authorList>
    </citation>
    <scope>NUCLEOTIDE SEQUENCE</scope>
    <source>
        <strain evidence="1">M-15738</strain>
        <tissue evidence="1">Blood</tissue>
    </source>
</reference>
<comment type="caution">
    <text evidence="1">The sequence shown here is derived from an EMBL/GenBank/DDBJ whole genome shotgun (WGS) entry which is preliminary data.</text>
</comment>
<dbReference type="AlphaFoldDB" id="A0AAV6HB77"/>
<gene>
    <name evidence="1" type="ORF">AALO_G00040110</name>
</gene>
<evidence type="ECO:0000313" key="1">
    <source>
        <dbReference type="EMBL" id="KAG5283257.1"/>
    </source>
</evidence>
<accession>A0AAV6HB77</accession>
<protein>
    <submittedName>
        <fullName evidence="1">Uncharacterized protein</fullName>
    </submittedName>
</protein>